<evidence type="ECO:0000313" key="1">
    <source>
        <dbReference type="EMBL" id="AKH46512.1"/>
    </source>
</evidence>
<organism evidence="1">
    <name type="scientific">uncultured marine virus</name>
    <dbReference type="NCBI Taxonomy" id="186617"/>
    <lineage>
        <taxon>Viruses</taxon>
        <taxon>environmental samples</taxon>
    </lineage>
</organism>
<proteinExistence type="predicted"/>
<protein>
    <submittedName>
        <fullName evidence="1">Uncharacterized protein</fullName>
    </submittedName>
</protein>
<sequence>MANWFNNWSFLACCSFIFSSWALSLFKGSWASLCCFCTLPWAIPFKRPAARGPKLPMIPPYLSENRLAKPTPICIIMALSLASSCACIDAA</sequence>
<reference evidence="1" key="1">
    <citation type="journal article" date="2015" name="Front. Microbiol.">
        <title>Combining genomic sequencing methods to explore viral diversity and reveal potential virus-host interactions.</title>
        <authorList>
            <person name="Chow C.E."/>
            <person name="Winget D.M."/>
            <person name="White R.A.III."/>
            <person name="Hallam S.J."/>
            <person name="Suttle C.A."/>
        </authorList>
    </citation>
    <scope>NUCLEOTIDE SEQUENCE</scope>
    <source>
        <strain evidence="1">Anoxic3_9</strain>
    </source>
</reference>
<accession>A0A0F7L4R3</accession>
<name>A0A0F7L4R3_9VIRU</name>
<reference evidence="1" key="2">
    <citation type="submission" date="2015-03" db="EMBL/GenBank/DDBJ databases">
        <authorList>
            <person name="Chow C.-E.T."/>
            <person name="Winget D.M."/>
            <person name="White R.A.III."/>
            <person name="Hallam S.J."/>
            <person name="Suttle C.A."/>
        </authorList>
    </citation>
    <scope>NUCLEOTIDE SEQUENCE</scope>
    <source>
        <strain evidence="1">Anoxic3_9</strain>
    </source>
</reference>
<dbReference type="EMBL" id="KR029584">
    <property type="protein sequence ID" value="AKH46512.1"/>
    <property type="molecule type" value="Genomic_DNA"/>
</dbReference>